<dbReference type="EMBL" id="JWZT01002314">
    <property type="protein sequence ID" value="KII69708.1"/>
    <property type="molecule type" value="Genomic_DNA"/>
</dbReference>
<evidence type="ECO:0000313" key="5">
    <source>
        <dbReference type="Proteomes" id="UP000031668"/>
    </source>
</evidence>
<dbReference type="InterPro" id="IPR021109">
    <property type="entry name" value="Peptidase_aspartic_dom_sf"/>
</dbReference>
<organism evidence="4 5">
    <name type="scientific">Thelohanellus kitauei</name>
    <name type="common">Myxosporean</name>
    <dbReference type="NCBI Taxonomy" id="669202"/>
    <lineage>
        <taxon>Eukaryota</taxon>
        <taxon>Metazoa</taxon>
        <taxon>Cnidaria</taxon>
        <taxon>Myxozoa</taxon>
        <taxon>Myxosporea</taxon>
        <taxon>Bivalvulida</taxon>
        <taxon>Platysporina</taxon>
        <taxon>Myxobolidae</taxon>
        <taxon>Thelohanellus</taxon>
    </lineage>
</organism>
<accession>A0A0C2JJZ3</accession>
<dbReference type="InterPro" id="IPR001995">
    <property type="entry name" value="Peptidase_A2_cat"/>
</dbReference>
<feature type="region of interest" description="Disordered" evidence="2">
    <location>
        <begin position="1"/>
        <end position="36"/>
    </location>
</feature>
<dbReference type="Proteomes" id="UP000031668">
    <property type="component" value="Unassembled WGS sequence"/>
</dbReference>
<name>A0A0C2JJZ3_THEKT</name>
<evidence type="ECO:0000256" key="2">
    <source>
        <dbReference type="SAM" id="MobiDB-lite"/>
    </source>
</evidence>
<dbReference type="AlphaFoldDB" id="A0A0C2JJZ3"/>
<proteinExistence type="predicted"/>
<keyword evidence="1" id="KW-0378">Hydrolase</keyword>
<gene>
    <name evidence="4" type="ORF">RF11_13621</name>
</gene>
<dbReference type="PROSITE" id="PS00141">
    <property type="entry name" value="ASP_PROTEASE"/>
    <property type="match status" value="1"/>
</dbReference>
<evidence type="ECO:0000259" key="3">
    <source>
        <dbReference type="PROSITE" id="PS50175"/>
    </source>
</evidence>
<comment type="caution">
    <text evidence="4">The sequence shown here is derived from an EMBL/GenBank/DDBJ whole genome shotgun (WGS) entry which is preliminary data.</text>
</comment>
<dbReference type="GO" id="GO:0004190">
    <property type="term" value="F:aspartic-type endopeptidase activity"/>
    <property type="evidence" value="ECO:0007669"/>
    <property type="project" value="InterPro"/>
</dbReference>
<dbReference type="SUPFAM" id="SSF50630">
    <property type="entry name" value="Acid proteases"/>
    <property type="match status" value="1"/>
</dbReference>
<keyword evidence="5" id="KW-1185">Reference proteome</keyword>
<reference evidence="4 5" key="1">
    <citation type="journal article" date="2014" name="Genome Biol. Evol.">
        <title>The genome of the myxosporean Thelohanellus kitauei shows adaptations to nutrient acquisition within its fish host.</title>
        <authorList>
            <person name="Yang Y."/>
            <person name="Xiong J."/>
            <person name="Zhou Z."/>
            <person name="Huo F."/>
            <person name="Miao W."/>
            <person name="Ran C."/>
            <person name="Liu Y."/>
            <person name="Zhang J."/>
            <person name="Feng J."/>
            <person name="Wang M."/>
            <person name="Wang M."/>
            <person name="Wang L."/>
            <person name="Yao B."/>
        </authorList>
    </citation>
    <scope>NUCLEOTIDE SEQUENCE [LARGE SCALE GENOMIC DNA]</scope>
    <source>
        <strain evidence="4">Wuqing</strain>
    </source>
</reference>
<sequence length="101" mass="11432">MERGIEELRTRISKLESGRNHESGRHSPKTTTKRPGGCFRCERFGHISIYRTQSKFRSYITSVSARIIIKGLVSGQKVDMLVDSGADLTLLDHRLLAGWTE</sequence>
<protein>
    <recommendedName>
        <fullName evidence="3">Peptidase A2 domain-containing protein</fullName>
    </recommendedName>
</protein>
<dbReference type="PROSITE" id="PS50175">
    <property type="entry name" value="ASP_PROT_RETROV"/>
    <property type="match status" value="1"/>
</dbReference>
<evidence type="ECO:0000313" key="4">
    <source>
        <dbReference type="EMBL" id="KII69708.1"/>
    </source>
</evidence>
<dbReference type="GO" id="GO:0006508">
    <property type="term" value="P:proteolysis"/>
    <property type="evidence" value="ECO:0007669"/>
    <property type="project" value="InterPro"/>
</dbReference>
<feature type="compositionally biased region" description="Basic and acidic residues" evidence="2">
    <location>
        <begin position="1"/>
        <end position="25"/>
    </location>
</feature>
<dbReference type="InterPro" id="IPR001969">
    <property type="entry name" value="Aspartic_peptidase_AS"/>
</dbReference>
<feature type="domain" description="Peptidase A2" evidence="3">
    <location>
        <begin position="78"/>
        <end position="91"/>
    </location>
</feature>
<evidence type="ECO:0000256" key="1">
    <source>
        <dbReference type="ARBA" id="ARBA00022801"/>
    </source>
</evidence>